<organism evidence="2 3">
    <name type="scientific">Bradyrhizobium denitrificans</name>
    <dbReference type="NCBI Taxonomy" id="2734912"/>
    <lineage>
        <taxon>Bacteria</taxon>
        <taxon>Pseudomonadati</taxon>
        <taxon>Pseudomonadota</taxon>
        <taxon>Alphaproteobacteria</taxon>
        <taxon>Hyphomicrobiales</taxon>
        <taxon>Nitrobacteraceae</taxon>
        <taxon>Bradyrhizobium</taxon>
    </lineage>
</organism>
<keyword evidence="3" id="KW-1185">Reference proteome</keyword>
<evidence type="ECO:0000313" key="3">
    <source>
        <dbReference type="Proteomes" id="UP001314635"/>
    </source>
</evidence>
<sequence>MVFFKRELSPVEIFERALRDKQATRQRLTERLRSAEQALEEKRVAAERLAKAGASNGQLDRAEAKMQSVELKAKTLRAAVAECDEQIILAERGLSEAVAQRDRDRAANEIEAVAAAIEQAVPRFEIGAAALVDAVTRGRAVLNEASRFAADVDDIRREVLSAAELICWELRTAASRTRAGNINVALLAPPEAAQLPPPETDRQMIYTLNPLTWREGEEVKRVAAFTMTALPKALLPSALAHQHVDYLNARRVQTLMHVHGSGQQQSEPMPDDPALIDLDALGMQAEESPQADVA</sequence>
<comment type="caution">
    <text evidence="2">The sequence shown here is derived from an EMBL/GenBank/DDBJ whole genome shotgun (WGS) entry which is preliminary data.</text>
</comment>
<dbReference type="Proteomes" id="UP001314635">
    <property type="component" value="Unassembled WGS sequence"/>
</dbReference>
<dbReference type="RefSeq" id="WP_172237077.1">
    <property type="nucleotide sequence ID" value="NZ_JABFDP010000014.1"/>
</dbReference>
<evidence type="ECO:0000313" key="2">
    <source>
        <dbReference type="EMBL" id="MBR1136800.1"/>
    </source>
</evidence>
<accession>A0ABS5G650</accession>
<gene>
    <name evidence="2" type="ORF">JQ619_13560</name>
</gene>
<feature type="coiled-coil region" evidence="1">
    <location>
        <begin position="11"/>
        <end position="86"/>
    </location>
</feature>
<proteinExistence type="predicted"/>
<dbReference type="EMBL" id="JAFCLK010000011">
    <property type="protein sequence ID" value="MBR1136800.1"/>
    <property type="molecule type" value="Genomic_DNA"/>
</dbReference>
<keyword evidence="1" id="KW-0175">Coiled coil</keyword>
<reference evidence="3" key="1">
    <citation type="journal article" date="2021" name="ISME J.">
        <title>Evolutionary origin and ecological implication of a unique nif island in free-living Bradyrhizobium lineages.</title>
        <authorList>
            <person name="Tao J."/>
        </authorList>
    </citation>
    <scope>NUCLEOTIDE SEQUENCE [LARGE SCALE GENOMIC DNA]</scope>
    <source>
        <strain evidence="3">SZCCT0094</strain>
    </source>
</reference>
<name>A0ABS5G650_9BRAD</name>
<protein>
    <submittedName>
        <fullName evidence="2">Uncharacterized protein</fullName>
    </submittedName>
</protein>
<evidence type="ECO:0000256" key="1">
    <source>
        <dbReference type="SAM" id="Coils"/>
    </source>
</evidence>